<dbReference type="EMBL" id="ONZG01000005">
    <property type="protein sequence ID" value="SPJ28779.1"/>
    <property type="molecule type" value="Genomic_DNA"/>
</dbReference>
<organism evidence="2 3">
    <name type="scientific">Falsiruegeria mediterranea M17</name>
    <dbReference type="NCBI Taxonomy" id="1200281"/>
    <lineage>
        <taxon>Bacteria</taxon>
        <taxon>Pseudomonadati</taxon>
        <taxon>Pseudomonadota</taxon>
        <taxon>Alphaproteobacteria</taxon>
        <taxon>Rhodobacterales</taxon>
        <taxon>Roseobacteraceae</taxon>
        <taxon>Falsiruegeria</taxon>
    </lineage>
</organism>
<keyword evidence="1" id="KW-0732">Signal</keyword>
<evidence type="ECO:0000313" key="3">
    <source>
        <dbReference type="Proteomes" id="UP000244898"/>
    </source>
</evidence>
<dbReference type="RefSeq" id="WP_108787530.1">
    <property type="nucleotide sequence ID" value="NZ_ONZG01000005.1"/>
</dbReference>
<gene>
    <name evidence="2" type="ORF">TRM7615_02287</name>
</gene>
<feature type="chain" id="PRO_5015359473" description="DUF3887 domain-containing protein" evidence="1">
    <location>
        <begin position="20"/>
        <end position="137"/>
    </location>
</feature>
<keyword evidence="3" id="KW-1185">Reference proteome</keyword>
<evidence type="ECO:0000256" key="1">
    <source>
        <dbReference type="SAM" id="SignalP"/>
    </source>
</evidence>
<evidence type="ECO:0000313" key="2">
    <source>
        <dbReference type="EMBL" id="SPJ28779.1"/>
    </source>
</evidence>
<dbReference type="AlphaFoldDB" id="A0A2R8C8M4"/>
<sequence length="137" mass="16135">MKLISFVLTFIFVPFVALAEDSRFDNYDAYERFIDDKIMSRDFIPLINNMGGKDEYTPEQMRGVNAQLLNAMPFDFTDTALIKRVDLGNGFSQEMRAYWNKRTSYVYFYAFLHQTEDDLIVLKFNLNTNSEKIFGKF</sequence>
<dbReference type="OrthoDB" id="7742632at2"/>
<reference evidence="3" key="1">
    <citation type="submission" date="2018-03" db="EMBL/GenBank/DDBJ databases">
        <authorList>
            <person name="Rodrigo-Torres L."/>
            <person name="Arahal R. D."/>
            <person name="Lucena T."/>
        </authorList>
    </citation>
    <scope>NUCLEOTIDE SEQUENCE [LARGE SCALE GENOMIC DNA]</scope>
    <source>
        <strain evidence="3">CECT 7615</strain>
    </source>
</reference>
<proteinExistence type="predicted"/>
<name>A0A2R8C8M4_9RHOB</name>
<accession>A0A2R8C8M4</accession>
<evidence type="ECO:0008006" key="4">
    <source>
        <dbReference type="Google" id="ProtNLM"/>
    </source>
</evidence>
<feature type="signal peptide" evidence="1">
    <location>
        <begin position="1"/>
        <end position="19"/>
    </location>
</feature>
<protein>
    <recommendedName>
        <fullName evidence="4">DUF3887 domain-containing protein</fullName>
    </recommendedName>
</protein>
<dbReference type="Proteomes" id="UP000244898">
    <property type="component" value="Unassembled WGS sequence"/>
</dbReference>